<evidence type="ECO:0000256" key="2">
    <source>
        <dbReference type="SAM" id="Phobius"/>
    </source>
</evidence>
<protein>
    <recommendedName>
        <fullName evidence="5">Phosphoglycerate mutase-like protein</fullName>
    </recommendedName>
</protein>
<name>A0A0C2Z0Q8_9AGAM</name>
<reference evidence="4" key="2">
    <citation type="submission" date="2015-01" db="EMBL/GenBank/DDBJ databases">
        <title>Evolutionary Origins and Diversification of the Mycorrhizal Mutualists.</title>
        <authorList>
            <consortium name="DOE Joint Genome Institute"/>
            <consortium name="Mycorrhizal Genomics Consortium"/>
            <person name="Kohler A."/>
            <person name="Kuo A."/>
            <person name="Nagy L.G."/>
            <person name="Floudas D."/>
            <person name="Copeland A."/>
            <person name="Barry K.W."/>
            <person name="Cichocki N."/>
            <person name="Veneault-Fourrey C."/>
            <person name="LaButti K."/>
            <person name="Lindquist E.A."/>
            <person name="Lipzen A."/>
            <person name="Lundell T."/>
            <person name="Morin E."/>
            <person name="Murat C."/>
            <person name="Riley R."/>
            <person name="Ohm R."/>
            <person name="Sun H."/>
            <person name="Tunlid A."/>
            <person name="Henrissat B."/>
            <person name="Grigoriev I.V."/>
            <person name="Hibbett D.S."/>
            <person name="Martin F."/>
        </authorList>
    </citation>
    <scope>NUCLEOTIDE SEQUENCE [LARGE SCALE GENOMIC DNA]</scope>
    <source>
        <strain evidence="4">Foug A</strain>
    </source>
</reference>
<accession>A0A0C2Z0Q8</accession>
<dbReference type="Proteomes" id="UP000053989">
    <property type="component" value="Unassembled WGS sequence"/>
</dbReference>
<dbReference type="InterPro" id="IPR050645">
    <property type="entry name" value="Histidine_acid_phosphatase"/>
</dbReference>
<gene>
    <name evidence="3" type="ORF">SCLCIDRAFT_297630</name>
</gene>
<dbReference type="PANTHER" id="PTHR11567">
    <property type="entry name" value="ACID PHOSPHATASE-RELATED"/>
    <property type="match status" value="1"/>
</dbReference>
<keyword evidence="2" id="KW-0812">Transmembrane</keyword>
<dbReference type="AlphaFoldDB" id="A0A0C2Z0Q8"/>
<dbReference type="InParanoid" id="A0A0C2Z0Q8"/>
<dbReference type="PANTHER" id="PTHR11567:SF142">
    <property type="entry name" value="PHOSPHOGLYCERATE MUTASE-LIKE PROTEIN"/>
    <property type="match status" value="1"/>
</dbReference>
<feature type="transmembrane region" description="Helical" evidence="2">
    <location>
        <begin position="382"/>
        <end position="401"/>
    </location>
</feature>
<proteinExistence type="predicted"/>
<evidence type="ECO:0000313" key="3">
    <source>
        <dbReference type="EMBL" id="KIM55413.1"/>
    </source>
</evidence>
<dbReference type="Gene3D" id="3.40.50.1240">
    <property type="entry name" value="Phosphoglycerate mutase-like"/>
    <property type="match status" value="1"/>
</dbReference>
<feature type="region of interest" description="Disordered" evidence="1">
    <location>
        <begin position="14"/>
        <end position="34"/>
    </location>
</feature>
<dbReference type="STRING" id="1036808.A0A0C2Z0Q8"/>
<dbReference type="InterPro" id="IPR029033">
    <property type="entry name" value="His_PPase_superfam"/>
</dbReference>
<evidence type="ECO:0008006" key="5">
    <source>
        <dbReference type="Google" id="ProtNLM"/>
    </source>
</evidence>
<dbReference type="SUPFAM" id="SSF53254">
    <property type="entry name" value="Phosphoglycerate mutase-like"/>
    <property type="match status" value="1"/>
</dbReference>
<dbReference type="OrthoDB" id="258392at2759"/>
<feature type="compositionally biased region" description="Basic and acidic residues" evidence="1">
    <location>
        <begin position="14"/>
        <end position="25"/>
    </location>
</feature>
<sequence>MSKVLGALVITRNGDREEFTQDPKTYEPGPTRSTPLGAAESYLLGSRLRAMYMTPSSPSYIAGIKAGVADTHQVHFYSKAGGEGAAIFDSAMALLQGLFPPNPNNKITLANETTIVAPLGGYQYVPVETVEPSYDRSLEPWTDCLAFQKHISDVYASKNFKETAKAAQPFFDTIRDFVFGRPTTLENAWNIFDYINTQLVHNQTYAYRLPPKLIEQARGFADYHEDALFSDSELGGIGNLAGRTILHSILDSLDRIAFNGDPLKFLLIETSYQPFIALFHMLGFTKEYPELAAIPNFASALALEIRQGPGPERLNFLRIRFKNGSDHEFQTYHAFGRKADIPVTEFVYKLENYAITSQKQWNAACNLPYDAYTIHNNTSTTVLTAFAALFFVGVVVLAKFVRKSRANTRTRKYGPVSLPSAGSLTEKGHFLQ</sequence>
<keyword evidence="2" id="KW-1133">Transmembrane helix</keyword>
<keyword evidence="4" id="KW-1185">Reference proteome</keyword>
<dbReference type="EMBL" id="KN822135">
    <property type="protein sequence ID" value="KIM55413.1"/>
    <property type="molecule type" value="Genomic_DNA"/>
</dbReference>
<evidence type="ECO:0000256" key="1">
    <source>
        <dbReference type="SAM" id="MobiDB-lite"/>
    </source>
</evidence>
<organism evidence="3 4">
    <name type="scientific">Scleroderma citrinum Foug A</name>
    <dbReference type="NCBI Taxonomy" id="1036808"/>
    <lineage>
        <taxon>Eukaryota</taxon>
        <taxon>Fungi</taxon>
        <taxon>Dikarya</taxon>
        <taxon>Basidiomycota</taxon>
        <taxon>Agaricomycotina</taxon>
        <taxon>Agaricomycetes</taxon>
        <taxon>Agaricomycetidae</taxon>
        <taxon>Boletales</taxon>
        <taxon>Sclerodermatineae</taxon>
        <taxon>Sclerodermataceae</taxon>
        <taxon>Scleroderma</taxon>
    </lineage>
</organism>
<keyword evidence="2" id="KW-0472">Membrane</keyword>
<reference evidence="3 4" key="1">
    <citation type="submission" date="2014-04" db="EMBL/GenBank/DDBJ databases">
        <authorList>
            <consortium name="DOE Joint Genome Institute"/>
            <person name="Kuo A."/>
            <person name="Kohler A."/>
            <person name="Nagy L.G."/>
            <person name="Floudas D."/>
            <person name="Copeland A."/>
            <person name="Barry K.W."/>
            <person name="Cichocki N."/>
            <person name="Veneault-Fourrey C."/>
            <person name="LaButti K."/>
            <person name="Lindquist E.A."/>
            <person name="Lipzen A."/>
            <person name="Lundell T."/>
            <person name="Morin E."/>
            <person name="Murat C."/>
            <person name="Sun H."/>
            <person name="Tunlid A."/>
            <person name="Henrissat B."/>
            <person name="Grigoriev I.V."/>
            <person name="Hibbett D.S."/>
            <person name="Martin F."/>
            <person name="Nordberg H.P."/>
            <person name="Cantor M.N."/>
            <person name="Hua S.X."/>
        </authorList>
    </citation>
    <scope>NUCLEOTIDE SEQUENCE [LARGE SCALE GENOMIC DNA]</scope>
    <source>
        <strain evidence="3 4">Foug A</strain>
    </source>
</reference>
<dbReference type="GO" id="GO:0016791">
    <property type="term" value="F:phosphatase activity"/>
    <property type="evidence" value="ECO:0007669"/>
    <property type="project" value="TreeGrafter"/>
</dbReference>
<evidence type="ECO:0000313" key="4">
    <source>
        <dbReference type="Proteomes" id="UP000053989"/>
    </source>
</evidence>
<dbReference type="HOGENOM" id="CLU_023111_2_1_1"/>